<feature type="region of interest" description="Disordered" evidence="1">
    <location>
        <begin position="1"/>
        <end position="30"/>
    </location>
</feature>
<accession>A0A7T7I690</accession>
<keyword evidence="2" id="KW-1133">Transmembrane helix</keyword>
<dbReference type="Proteomes" id="UP000595636">
    <property type="component" value="Chromosome"/>
</dbReference>
<keyword evidence="2" id="KW-0472">Membrane</keyword>
<evidence type="ECO:0000313" key="3">
    <source>
        <dbReference type="EMBL" id="QQM41638.1"/>
    </source>
</evidence>
<dbReference type="EMBL" id="CP066831">
    <property type="protein sequence ID" value="QQM41638.1"/>
    <property type="molecule type" value="Genomic_DNA"/>
</dbReference>
<dbReference type="KEGG" id="slf:JEQ17_20710"/>
<sequence length="346" mass="37452">MTDTTERDDFLDFPGADELVGAGSVAPPSPGRIAAVREILALVADRETERMSASAPEGVLPTAVAGRGGPKASLPPPEDALVVLRPGDGDPSWTAARGSRGARRRRVLIAAAAVAAITVGAVLYPVLDVGDKPPSTASAAATFLNEMAEVSAESSATHAKYWKVGTEGEKAGTKWKSTVYFDRAGRTWELNQATGKPEPKRDRTKWPVGDKYLAWSELDKLPTDQKRLTALFPKDAAMRFSQAAELLGDSPARPELRAALFRIIADSPSVTLTPRAKDHKGRRGTAVQYRRMRTETFPDGRTVTYLEYRHCIVDPKTARVLEASYAPNKSLVYSLWLEVGPTDRLG</sequence>
<feature type="compositionally biased region" description="Basic and acidic residues" evidence="1">
    <location>
        <begin position="1"/>
        <end position="10"/>
    </location>
</feature>
<name>A0A7T7I690_9ACTN</name>
<keyword evidence="4" id="KW-1185">Reference proteome</keyword>
<organism evidence="3 4">
    <name type="scientific">Streptomyces liliifuscus</name>
    <dbReference type="NCBI Taxonomy" id="2797636"/>
    <lineage>
        <taxon>Bacteria</taxon>
        <taxon>Bacillati</taxon>
        <taxon>Actinomycetota</taxon>
        <taxon>Actinomycetes</taxon>
        <taxon>Kitasatosporales</taxon>
        <taxon>Streptomycetaceae</taxon>
        <taxon>Streptomyces</taxon>
    </lineage>
</organism>
<dbReference type="AlphaFoldDB" id="A0A7T7I690"/>
<evidence type="ECO:0000256" key="1">
    <source>
        <dbReference type="SAM" id="MobiDB-lite"/>
    </source>
</evidence>
<proteinExistence type="predicted"/>
<dbReference type="RefSeq" id="WP_200396628.1">
    <property type="nucleotide sequence ID" value="NZ_CP066831.1"/>
</dbReference>
<evidence type="ECO:0008006" key="5">
    <source>
        <dbReference type="Google" id="ProtNLM"/>
    </source>
</evidence>
<keyword evidence="2" id="KW-0812">Transmembrane</keyword>
<feature type="transmembrane region" description="Helical" evidence="2">
    <location>
        <begin position="107"/>
        <end position="127"/>
    </location>
</feature>
<evidence type="ECO:0000313" key="4">
    <source>
        <dbReference type="Proteomes" id="UP000595636"/>
    </source>
</evidence>
<feature type="region of interest" description="Disordered" evidence="1">
    <location>
        <begin position="50"/>
        <end position="77"/>
    </location>
</feature>
<gene>
    <name evidence="3" type="ORF">JEQ17_20710</name>
</gene>
<reference evidence="3 4" key="1">
    <citation type="submission" date="2020-12" db="EMBL/GenBank/DDBJ databases">
        <title>A novel species.</title>
        <authorList>
            <person name="Li K."/>
        </authorList>
    </citation>
    <scope>NUCLEOTIDE SEQUENCE [LARGE SCALE GENOMIC DNA]</scope>
    <source>
        <strain evidence="3 4">ZYC-3</strain>
    </source>
</reference>
<protein>
    <recommendedName>
        <fullName evidence="5">CU044_5270 family protein</fullName>
    </recommendedName>
</protein>
<evidence type="ECO:0000256" key="2">
    <source>
        <dbReference type="SAM" id="Phobius"/>
    </source>
</evidence>